<feature type="signal peptide" evidence="1">
    <location>
        <begin position="1"/>
        <end position="22"/>
    </location>
</feature>
<evidence type="ECO:0000256" key="1">
    <source>
        <dbReference type="SAM" id="SignalP"/>
    </source>
</evidence>
<dbReference type="Proteomes" id="UP001139319">
    <property type="component" value="Unassembled WGS sequence"/>
</dbReference>
<comment type="caution">
    <text evidence="2">The sequence shown here is derived from an EMBL/GenBank/DDBJ whole genome shotgun (WGS) entry which is preliminary data.</text>
</comment>
<evidence type="ECO:0000313" key="3">
    <source>
        <dbReference type="Proteomes" id="UP001139319"/>
    </source>
</evidence>
<protein>
    <submittedName>
        <fullName evidence="2">Transporter substrate-binding domain-containing protein</fullName>
    </submittedName>
</protein>
<name>A0A9X2KVA3_9GAMM</name>
<reference evidence="2" key="2">
    <citation type="submission" date="2023-01" db="EMBL/GenBank/DDBJ databases">
        <title>Gilvimarinus xylanilyticus HB14 isolated from Caulerpa lentillifera aquaculture base in Hainan, China.</title>
        <authorList>
            <person name="Zhang Y.-J."/>
        </authorList>
    </citation>
    <scope>NUCLEOTIDE SEQUENCE</scope>
    <source>
        <strain evidence="2">HB14</strain>
    </source>
</reference>
<dbReference type="AlphaFoldDB" id="A0A9X2KVA3"/>
<gene>
    <name evidence="2" type="ORF">M6D89_00930</name>
</gene>
<feature type="chain" id="PRO_5040762362" evidence="1">
    <location>
        <begin position="23"/>
        <end position="242"/>
    </location>
</feature>
<evidence type="ECO:0000313" key="2">
    <source>
        <dbReference type="EMBL" id="MCP8897855.1"/>
    </source>
</evidence>
<sequence length="242" mass="27110">MLRTLISLCCLLVGFSPLASLAQTDSQRIVFTCSLPTEIPGIKTLETYYRDAFAKLGYQFSMTHRPDKRSLAEARSGQSDGECARIPETFSQAQLSDFAPVDVVVGTTTINLWGRHPDHLEPTRLQPDNKVCFVESSSASQHWLEAFRQNHPEKAPEVYEINNYQTALRMLAFGRLDYCVGAQVSFENAAQRNSLRGQVFDNGTLFRAQAKPLLNRKHMAIAPAFARELQAIVDERGQLSTQ</sequence>
<accession>A0A9X2KVA3</accession>
<dbReference type="RefSeq" id="WP_253966154.1">
    <property type="nucleotide sequence ID" value="NZ_JAMFTH010000001.1"/>
</dbReference>
<keyword evidence="3" id="KW-1185">Reference proteome</keyword>
<dbReference type="EMBL" id="JAMFTH010000001">
    <property type="protein sequence ID" value="MCP8897855.1"/>
    <property type="molecule type" value="Genomic_DNA"/>
</dbReference>
<dbReference type="SUPFAM" id="SSF53850">
    <property type="entry name" value="Periplasmic binding protein-like II"/>
    <property type="match status" value="1"/>
</dbReference>
<dbReference type="Gene3D" id="3.40.190.10">
    <property type="entry name" value="Periplasmic binding protein-like II"/>
    <property type="match status" value="1"/>
</dbReference>
<keyword evidence="1" id="KW-0732">Signal</keyword>
<reference evidence="2" key="1">
    <citation type="submission" date="2022-05" db="EMBL/GenBank/DDBJ databases">
        <authorList>
            <person name="Sun H.-N."/>
        </authorList>
    </citation>
    <scope>NUCLEOTIDE SEQUENCE</scope>
    <source>
        <strain evidence="2">HB14</strain>
    </source>
</reference>
<proteinExistence type="predicted"/>
<organism evidence="2 3">
    <name type="scientific">Gilvimarinus xylanilyticus</name>
    <dbReference type="NCBI Taxonomy" id="2944139"/>
    <lineage>
        <taxon>Bacteria</taxon>
        <taxon>Pseudomonadati</taxon>
        <taxon>Pseudomonadota</taxon>
        <taxon>Gammaproteobacteria</taxon>
        <taxon>Cellvibrionales</taxon>
        <taxon>Cellvibrionaceae</taxon>
        <taxon>Gilvimarinus</taxon>
    </lineage>
</organism>